<protein>
    <submittedName>
        <fullName evidence="3">Uncharacterized protein</fullName>
    </submittedName>
</protein>
<feature type="region of interest" description="Disordered" evidence="2">
    <location>
        <begin position="1"/>
        <end position="35"/>
    </location>
</feature>
<feature type="compositionally biased region" description="Polar residues" evidence="2">
    <location>
        <begin position="1"/>
        <end position="10"/>
    </location>
</feature>
<evidence type="ECO:0000313" key="3">
    <source>
        <dbReference type="EMBL" id="GFS19034.1"/>
    </source>
</evidence>
<organism evidence="3 4">
    <name type="scientific">Elysia marginata</name>
    <dbReference type="NCBI Taxonomy" id="1093978"/>
    <lineage>
        <taxon>Eukaryota</taxon>
        <taxon>Metazoa</taxon>
        <taxon>Spiralia</taxon>
        <taxon>Lophotrochozoa</taxon>
        <taxon>Mollusca</taxon>
        <taxon>Gastropoda</taxon>
        <taxon>Heterobranchia</taxon>
        <taxon>Euthyneura</taxon>
        <taxon>Panpulmonata</taxon>
        <taxon>Sacoglossa</taxon>
        <taxon>Placobranchoidea</taxon>
        <taxon>Plakobranchidae</taxon>
        <taxon>Elysia</taxon>
    </lineage>
</organism>
<dbReference type="AlphaFoldDB" id="A0AAV4J8C8"/>
<gene>
    <name evidence="3" type="ORF">ElyMa_003278500</name>
</gene>
<evidence type="ECO:0000256" key="1">
    <source>
        <dbReference type="SAM" id="Coils"/>
    </source>
</evidence>
<dbReference type="Proteomes" id="UP000762676">
    <property type="component" value="Unassembled WGS sequence"/>
</dbReference>
<dbReference type="EMBL" id="BMAT01006749">
    <property type="protein sequence ID" value="GFS19034.1"/>
    <property type="molecule type" value="Genomic_DNA"/>
</dbReference>
<accession>A0AAV4J8C8</accession>
<evidence type="ECO:0000256" key="2">
    <source>
        <dbReference type="SAM" id="MobiDB-lite"/>
    </source>
</evidence>
<sequence>MRGTSLQVPDNLNVRGRGLSPVRTPSPPSPEDANMLTLANSSRTTSMSEDDGDTSSEEITVLDGVRQMNQILVRQIETLRLKIKVDEKNYDQDKARLLKNKETEIQSKDEEIDELRESVTARDDEITRLARAAEEKDRTIQNKCAEIDELKNMVKQTKEYAQKMHKQVNLAKQRREKLEMDPLYQQQNEEISKLTQEVEKLRGSLATMEGELQRALKIIDQQNEKLKSLDEERAAVHAKFREDLDRASKAMRQEVERMREVGKHQLT</sequence>
<comment type="caution">
    <text evidence="3">The sequence shown here is derived from an EMBL/GenBank/DDBJ whole genome shotgun (WGS) entry which is preliminary data.</text>
</comment>
<reference evidence="3 4" key="1">
    <citation type="journal article" date="2021" name="Elife">
        <title>Chloroplast acquisition without the gene transfer in kleptoplastic sea slugs, Plakobranchus ocellatus.</title>
        <authorList>
            <person name="Maeda T."/>
            <person name="Takahashi S."/>
            <person name="Yoshida T."/>
            <person name="Shimamura S."/>
            <person name="Takaki Y."/>
            <person name="Nagai Y."/>
            <person name="Toyoda A."/>
            <person name="Suzuki Y."/>
            <person name="Arimoto A."/>
            <person name="Ishii H."/>
            <person name="Satoh N."/>
            <person name="Nishiyama T."/>
            <person name="Hasebe M."/>
            <person name="Maruyama T."/>
            <person name="Minagawa J."/>
            <person name="Obokata J."/>
            <person name="Shigenobu S."/>
        </authorList>
    </citation>
    <scope>NUCLEOTIDE SEQUENCE [LARGE SCALE GENOMIC DNA]</scope>
</reference>
<keyword evidence="4" id="KW-1185">Reference proteome</keyword>
<feature type="coiled-coil region" evidence="1">
    <location>
        <begin position="98"/>
        <end position="261"/>
    </location>
</feature>
<keyword evidence="1" id="KW-0175">Coiled coil</keyword>
<dbReference type="Gene3D" id="1.10.287.1490">
    <property type="match status" value="1"/>
</dbReference>
<evidence type="ECO:0000313" key="4">
    <source>
        <dbReference type="Proteomes" id="UP000762676"/>
    </source>
</evidence>
<name>A0AAV4J8C8_9GAST</name>
<proteinExistence type="predicted"/>